<protein>
    <submittedName>
        <fullName evidence="1">Head-tail connector protein</fullName>
    </submittedName>
</protein>
<comment type="caution">
    <text evidence="1">The sequence shown here is derived from an EMBL/GenBank/DDBJ whole genome shotgun (WGS) entry which is preliminary data.</text>
</comment>
<dbReference type="Pfam" id="PF05135">
    <property type="entry name" value="Phage_connect_1"/>
    <property type="match status" value="1"/>
</dbReference>
<dbReference type="NCBIfam" id="TIGR01560">
    <property type="entry name" value="put_DNA_pack"/>
    <property type="match status" value="1"/>
</dbReference>
<organism evidence="1 2">
    <name type="scientific">Tetragenococcus solitarius</name>
    <dbReference type="NCBI Taxonomy" id="71453"/>
    <lineage>
        <taxon>Bacteria</taxon>
        <taxon>Bacillati</taxon>
        <taxon>Bacillota</taxon>
        <taxon>Bacilli</taxon>
        <taxon>Lactobacillales</taxon>
        <taxon>Enterococcaceae</taxon>
        <taxon>Tetragenococcus</taxon>
    </lineage>
</organism>
<keyword evidence="2" id="KW-1185">Reference proteome</keyword>
<reference evidence="1 2" key="1">
    <citation type="journal article" date="2019" name="Int. J. Syst. Evol. Microbiol.">
        <title>The Global Catalogue of Microorganisms (GCM) 10K type strain sequencing project: providing services to taxonomists for standard genome sequencing and annotation.</title>
        <authorList>
            <consortium name="The Broad Institute Genomics Platform"/>
            <consortium name="The Broad Institute Genome Sequencing Center for Infectious Disease"/>
            <person name="Wu L."/>
            <person name="Ma J."/>
        </authorList>
    </citation>
    <scope>NUCLEOTIDE SEQUENCE [LARGE SCALE GENOMIC DNA]</scope>
    <source>
        <strain evidence="1 2">JCM 8736</strain>
    </source>
</reference>
<sequence>MVKIDDIKNSLRIDHSMDDSLIEQLIGTAGSYIVFAVDSSLTAEDLEGYKQFDWAVSLLAQHWYLNRQDATSAHIPVTVQALIQQLRGALWHADSQ</sequence>
<dbReference type="InterPro" id="IPR021146">
    <property type="entry name" value="Phage_gp6-like_head-tail"/>
</dbReference>
<dbReference type="EMBL" id="BAAAXQ010000055">
    <property type="protein sequence ID" value="GAA3020392.1"/>
    <property type="molecule type" value="Genomic_DNA"/>
</dbReference>
<dbReference type="Proteomes" id="UP001501577">
    <property type="component" value="Unassembled WGS sequence"/>
</dbReference>
<dbReference type="InterPro" id="IPR006450">
    <property type="entry name" value="Phage_HK97_gp6-like"/>
</dbReference>
<evidence type="ECO:0000313" key="1">
    <source>
        <dbReference type="EMBL" id="GAA3020392.1"/>
    </source>
</evidence>
<dbReference type="CDD" id="cd08054">
    <property type="entry name" value="gp6"/>
    <property type="match status" value="1"/>
</dbReference>
<evidence type="ECO:0000313" key="2">
    <source>
        <dbReference type="Proteomes" id="UP001501577"/>
    </source>
</evidence>
<gene>
    <name evidence="1" type="ORF">GCM10019998_15790</name>
</gene>
<dbReference type="Gene3D" id="1.10.3230.30">
    <property type="entry name" value="Phage gp6-like head-tail connector protein"/>
    <property type="match status" value="1"/>
</dbReference>
<name>A0ABN3YE96_9ENTE</name>
<proteinExistence type="predicted"/>
<accession>A0ABN3YE96</accession>
<dbReference type="RefSeq" id="WP_068709891.1">
    <property type="nucleotide sequence ID" value="NZ_BAAAXQ010000055.1"/>
</dbReference>